<accession>B4G3R4</accession>
<gene>
    <name evidence="3" type="primary">Dper\GL24119</name>
    <name evidence="3" type="ORF">Dper_GL24119</name>
</gene>
<dbReference type="PANTHER" id="PTHR37161">
    <property type="entry name" value="HDC10475"/>
    <property type="match status" value="1"/>
</dbReference>
<keyword evidence="2" id="KW-0732">Signal</keyword>
<name>B4G3R4_DROPE</name>
<dbReference type="EMBL" id="CH479179">
    <property type="protein sequence ID" value="EDW24385.1"/>
    <property type="molecule type" value="Genomic_DNA"/>
</dbReference>
<feature type="coiled-coil region" evidence="1">
    <location>
        <begin position="187"/>
        <end position="249"/>
    </location>
</feature>
<dbReference type="Proteomes" id="UP000008744">
    <property type="component" value="Unassembled WGS sequence"/>
</dbReference>
<reference evidence="3 4" key="1">
    <citation type="journal article" date="2007" name="Nature">
        <title>Evolution of genes and genomes on the Drosophila phylogeny.</title>
        <authorList>
            <consortium name="Drosophila 12 Genomes Consortium"/>
            <person name="Clark A.G."/>
            <person name="Eisen M.B."/>
            <person name="Smith D.R."/>
            <person name="Bergman C.M."/>
            <person name="Oliver B."/>
            <person name="Markow T.A."/>
            <person name="Kaufman T.C."/>
            <person name="Kellis M."/>
            <person name="Gelbart W."/>
            <person name="Iyer V.N."/>
            <person name="Pollard D.A."/>
            <person name="Sackton T.B."/>
            <person name="Larracuente A.M."/>
            <person name="Singh N.D."/>
            <person name="Abad J.P."/>
            <person name="Abt D.N."/>
            <person name="Adryan B."/>
            <person name="Aguade M."/>
            <person name="Akashi H."/>
            <person name="Anderson W.W."/>
            <person name="Aquadro C.F."/>
            <person name="Ardell D.H."/>
            <person name="Arguello R."/>
            <person name="Artieri C.G."/>
            <person name="Barbash D.A."/>
            <person name="Barker D."/>
            <person name="Barsanti P."/>
            <person name="Batterham P."/>
            <person name="Batzoglou S."/>
            <person name="Begun D."/>
            <person name="Bhutkar A."/>
            <person name="Blanco E."/>
            <person name="Bosak S.A."/>
            <person name="Bradley R.K."/>
            <person name="Brand A.D."/>
            <person name="Brent M.R."/>
            <person name="Brooks A.N."/>
            <person name="Brown R.H."/>
            <person name="Butlin R.K."/>
            <person name="Caggese C."/>
            <person name="Calvi B.R."/>
            <person name="Bernardo de Carvalho A."/>
            <person name="Caspi A."/>
            <person name="Castrezana S."/>
            <person name="Celniker S.E."/>
            <person name="Chang J.L."/>
            <person name="Chapple C."/>
            <person name="Chatterji S."/>
            <person name="Chinwalla A."/>
            <person name="Civetta A."/>
            <person name="Clifton S.W."/>
            <person name="Comeron J.M."/>
            <person name="Costello J.C."/>
            <person name="Coyne J.A."/>
            <person name="Daub J."/>
            <person name="David R.G."/>
            <person name="Delcher A.L."/>
            <person name="Delehaunty K."/>
            <person name="Do C.B."/>
            <person name="Ebling H."/>
            <person name="Edwards K."/>
            <person name="Eickbush T."/>
            <person name="Evans J.D."/>
            <person name="Filipski A."/>
            <person name="Findeiss S."/>
            <person name="Freyhult E."/>
            <person name="Fulton L."/>
            <person name="Fulton R."/>
            <person name="Garcia A.C."/>
            <person name="Gardiner A."/>
            <person name="Garfield D.A."/>
            <person name="Garvin B.E."/>
            <person name="Gibson G."/>
            <person name="Gilbert D."/>
            <person name="Gnerre S."/>
            <person name="Godfrey J."/>
            <person name="Good R."/>
            <person name="Gotea V."/>
            <person name="Gravely B."/>
            <person name="Greenberg A.J."/>
            <person name="Griffiths-Jones S."/>
            <person name="Gross S."/>
            <person name="Guigo R."/>
            <person name="Gustafson E.A."/>
            <person name="Haerty W."/>
            <person name="Hahn M.W."/>
            <person name="Halligan D.L."/>
            <person name="Halpern A.L."/>
            <person name="Halter G.M."/>
            <person name="Han M.V."/>
            <person name="Heger A."/>
            <person name="Hillier L."/>
            <person name="Hinrichs A.S."/>
            <person name="Holmes I."/>
            <person name="Hoskins R.A."/>
            <person name="Hubisz M.J."/>
            <person name="Hultmark D."/>
            <person name="Huntley M.A."/>
            <person name="Jaffe D.B."/>
            <person name="Jagadeeshan S."/>
            <person name="Jeck W.R."/>
            <person name="Johnson J."/>
            <person name="Jones C.D."/>
            <person name="Jordan W.C."/>
            <person name="Karpen G.H."/>
            <person name="Kataoka E."/>
            <person name="Keightley P.D."/>
            <person name="Kheradpour P."/>
            <person name="Kirkness E.F."/>
            <person name="Koerich L.B."/>
            <person name="Kristiansen K."/>
            <person name="Kudrna D."/>
            <person name="Kulathinal R.J."/>
            <person name="Kumar S."/>
            <person name="Kwok R."/>
            <person name="Lander E."/>
            <person name="Langley C.H."/>
            <person name="Lapoint R."/>
            <person name="Lazzaro B.P."/>
            <person name="Lee S.J."/>
            <person name="Levesque L."/>
            <person name="Li R."/>
            <person name="Lin C.F."/>
            <person name="Lin M.F."/>
            <person name="Lindblad-Toh K."/>
            <person name="Llopart A."/>
            <person name="Long M."/>
            <person name="Low L."/>
            <person name="Lozovsky E."/>
            <person name="Lu J."/>
            <person name="Luo M."/>
            <person name="Machado C.A."/>
            <person name="Makalowski W."/>
            <person name="Marzo M."/>
            <person name="Matsuda M."/>
            <person name="Matzkin L."/>
            <person name="McAllister B."/>
            <person name="McBride C.S."/>
            <person name="McKernan B."/>
            <person name="McKernan K."/>
            <person name="Mendez-Lago M."/>
            <person name="Minx P."/>
            <person name="Mollenhauer M.U."/>
            <person name="Montooth K."/>
            <person name="Mount S.M."/>
            <person name="Mu X."/>
            <person name="Myers E."/>
            <person name="Negre B."/>
            <person name="Newfeld S."/>
            <person name="Nielsen R."/>
            <person name="Noor M.A."/>
            <person name="O'Grady P."/>
            <person name="Pachter L."/>
            <person name="Papaceit M."/>
            <person name="Parisi M.J."/>
            <person name="Parisi M."/>
            <person name="Parts L."/>
            <person name="Pedersen J.S."/>
            <person name="Pesole G."/>
            <person name="Phillippy A.M."/>
            <person name="Ponting C.P."/>
            <person name="Pop M."/>
            <person name="Porcelli D."/>
            <person name="Powell J.R."/>
            <person name="Prohaska S."/>
            <person name="Pruitt K."/>
            <person name="Puig M."/>
            <person name="Quesneville H."/>
            <person name="Ram K.R."/>
            <person name="Rand D."/>
            <person name="Rasmussen M.D."/>
            <person name="Reed L.K."/>
            <person name="Reenan R."/>
            <person name="Reily A."/>
            <person name="Remington K.A."/>
            <person name="Rieger T.T."/>
            <person name="Ritchie M.G."/>
            <person name="Robin C."/>
            <person name="Rogers Y.H."/>
            <person name="Rohde C."/>
            <person name="Rozas J."/>
            <person name="Rubenfield M.J."/>
            <person name="Ruiz A."/>
            <person name="Russo S."/>
            <person name="Salzberg S.L."/>
            <person name="Sanchez-Gracia A."/>
            <person name="Saranga D.J."/>
            <person name="Sato H."/>
            <person name="Schaeffer S.W."/>
            <person name="Schatz M.C."/>
            <person name="Schlenke T."/>
            <person name="Schwartz R."/>
            <person name="Segarra C."/>
            <person name="Singh R.S."/>
            <person name="Sirot L."/>
            <person name="Sirota M."/>
            <person name="Sisneros N.B."/>
            <person name="Smith C.D."/>
            <person name="Smith T.F."/>
            <person name="Spieth J."/>
            <person name="Stage D.E."/>
            <person name="Stark A."/>
            <person name="Stephan W."/>
            <person name="Strausberg R.L."/>
            <person name="Strempel S."/>
            <person name="Sturgill D."/>
            <person name="Sutton G."/>
            <person name="Sutton G.G."/>
            <person name="Tao W."/>
            <person name="Teichmann S."/>
            <person name="Tobari Y.N."/>
            <person name="Tomimura Y."/>
            <person name="Tsolas J.M."/>
            <person name="Valente V.L."/>
            <person name="Venter E."/>
            <person name="Venter J.C."/>
            <person name="Vicario S."/>
            <person name="Vieira F.G."/>
            <person name="Vilella A.J."/>
            <person name="Villasante A."/>
            <person name="Walenz B."/>
            <person name="Wang J."/>
            <person name="Wasserman M."/>
            <person name="Watts T."/>
            <person name="Wilson D."/>
            <person name="Wilson R.K."/>
            <person name="Wing R.A."/>
            <person name="Wolfner M.F."/>
            <person name="Wong A."/>
            <person name="Wong G.K."/>
            <person name="Wu C.I."/>
            <person name="Wu G."/>
            <person name="Yamamoto D."/>
            <person name="Yang H.P."/>
            <person name="Yang S.P."/>
            <person name="Yorke J.A."/>
            <person name="Yoshida K."/>
            <person name="Zdobnov E."/>
            <person name="Zhang P."/>
            <person name="Zhang Y."/>
            <person name="Zimin A.V."/>
            <person name="Baldwin J."/>
            <person name="Abdouelleil A."/>
            <person name="Abdulkadir J."/>
            <person name="Abebe A."/>
            <person name="Abera B."/>
            <person name="Abreu J."/>
            <person name="Acer S.C."/>
            <person name="Aftuck L."/>
            <person name="Alexander A."/>
            <person name="An P."/>
            <person name="Anderson E."/>
            <person name="Anderson S."/>
            <person name="Arachi H."/>
            <person name="Azer M."/>
            <person name="Bachantsang P."/>
            <person name="Barry A."/>
            <person name="Bayul T."/>
            <person name="Berlin A."/>
            <person name="Bessette D."/>
            <person name="Bloom T."/>
            <person name="Blye J."/>
            <person name="Boguslavskiy L."/>
            <person name="Bonnet C."/>
            <person name="Boukhgalter B."/>
            <person name="Bourzgui I."/>
            <person name="Brown A."/>
            <person name="Cahill P."/>
            <person name="Channer S."/>
            <person name="Cheshatsang Y."/>
            <person name="Chuda L."/>
            <person name="Citroen M."/>
            <person name="Collymore A."/>
            <person name="Cooke P."/>
            <person name="Costello M."/>
            <person name="D'Aco K."/>
            <person name="Daza R."/>
            <person name="De Haan G."/>
            <person name="DeGray S."/>
            <person name="DeMaso C."/>
            <person name="Dhargay N."/>
            <person name="Dooley K."/>
            <person name="Dooley E."/>
            <person name="Doricent M."/>
            <person name="Dorje P."/>
            <person name="Dorjee K."/>
            <person name="Dupes A."/>
            <person name="Elong R."/>
            <person name="Falk J."/>
            <person name="Farina A."/>
            <person name="Faro S."/>
            <person name="Ferguson D."/>
            <person name="Fisher S."/>
            <person name="Foley C.D."/>
            <person name="Franke A."/>
            <person name="Friedrich D."/>
            <person name="Gadbois L."/>
            <person name="Gearin G."/>
            <person name="Gearin C.R."/>
            <person name="Giannoukos G."/>
            <person name="Goode T."/>
            <person name="Graham J."/>
            <person name="Grandbois E."/>
            <person name="Grewal S."/>
            <person name="Gyaltsen K."/>
            <person name="Hafez N."/>
            <person name="Hagos B."/>
            <person name="Hall J."/>
            <person name="Henson C."/>
            <person name="Hollinger A."/>
            <person name="Honan T."/>
            <person name="Huard M.D."/>
            <person name="Hughes L."/>
            <person name="Hurhula B."/>
            <person name="Husby M.E."/>
            <person name="Kamat A."/>
            <person name="Kanga B."/>
            <person name="Kashin S."/>
            <person name="Khazanovich D."/>
            <person name="Kisner P."/>
            <person name="Lance K."/>
            <person name="Lara M."/>
            <person name="Lee W."/>
            <person name="Lennon N."/>
            <person name="Letendre F."/>
            <person name="LeVine R."/>
            <person name="Lipovsky A."/>
            <person name="Liu X."/>
            <person name="Liu J."/>
            <person name="Liu S."/>
            <person name="Lokyitsang T."/>
            <person name="Lokyitsang Y."/>
            <person name="Lubonja R."/>
            <person name="Lui A."/>
            <person name="MacDonald P."/>
            <person name="Magnisalis V."/>
            <person name="Maru K."/>
            <person name="Matthews C."/>
            <person name="McCusker W."/>
            <person name="McDonough S."/>
            <person name="Mehta T."/>
            <person name="Meldrim J."/>
            <person name="Meneus L."/>
            <person name="Mihai O."/>
            <person name="Mihalev A."/>
            <person name="Mihova T."/>
            <person name="Mittelman R."/>
            <person name="Mlenga V."/>
            <person name="Montmayeur A."/>
            <person name="Mulrain L."/>
            <person name="Navidi A."/>
            <person name="Naylor J."/>
            <person name="Negash T."/>
            <person name="Nguyen T."/>
            <person name="Nguyen N."/>
            <person name="Nicol R."/>
            <person name="Norbu C."/>
            <person name="Norbu N."/>
            <person name="Novod N."/>
            <person name="O'Neill B."/>
            <person name="Osman S."/>
            <person name="Markiewicz E."/>
            <person name="Oyono O.L."/>
            <person name="Patti C."/>
            <person name="Phunkhang P."/>
            <person name="Pierre F."/>
            <person name="Priest M."/>
            <person name="Raghuraman S."/>
            <person name="Rege F."/>
            <person name="Reyes R."/>
            <person name="Rise C."/>
            <person name="Rogov P."/>
            <person name="Ross K."/>
            <person name="Ryan E."/>
            <person name="Settipalli S."/>
            <person name="Shea T."/>
            <person name="Sherpa N."/>
            <person name="Shi L."/>
            <person name="Shih D."/>
            <person name="Sparrow T."/>
            <person name="Spaulding J."/>
            <person name="Stalker J."/>
            <person name="Stange-Thomann N."/>
            <person name="Stavropoulos S."/>
            <person name="Stone C."/>
            <person name="Strader C."/>
            <person name="Tesfaye S."/>
            <person name="Thomson T."/>
            <person name="Thoulutsang Y."/>
            <person name="Thoulutsang D."/>
            <person name="Topham K."/>
            <person name="Topping I."/>
            <person name="Tsamla T."/>
            <person name="Vassiliev H."/>
            <person name="Vo A."/>
            <person name="Wangchuk T."/>
            <person name="Wangdi T."/>
            <person name="Weiand M."/>
            <person name="Wilkinson J."/>
            <person name="Wilson A."/>
            <person name="Yadav S."/>
            <person name="Young G."/>
            <person name="Yu Q."/>
            <person name="Zembek L."/>
            <person name="Zhong D."/>
            <person name="Zimmer A."/>
            <person name="Zwirko Z."/>
            <person name="Jaffe D.B."/>
            <person name="Alvarez P."/>
            <person name="Brockman W."/>
            <person name="Butler J."/>
            <person name="Chin C."/>
            <person name="Gnerre S."/>
            <person name="Grabherr M."/>
            <person name="Kleber M."/>
            <person name="Mauceli E."/>
            <person name="MacCallum I."/>
        </authorList>
    </citation>
    <scope>NUCLEOTIDE SEQUENCE [LARGE SCALE GENOMIC DNA]</scope>
    <source>
        <strain evidence="4">MSH-3 / Tucson 14011-0111.49</strain>
    </source>
</reference>
<keyword evidence="1" id="KW-0175">Coiled coil</keyword>
<dbReference type="OrthoDB" id="7868124at2759"/>
<dbReference type="Pfam" id="PF05335">
    <property type="entry name" value="DUF745"/>
    <property type="match status" value="1"/>
</dbReference>
<dbReference type="SMR" id="B4G3R4"/>
<dbReference type="InterPro" id="IPR007999">
    <property type="entry name" value="DUF745"/>
</dbReference>
<feature type="chain" id="PRO_5002805738" evidence="2">
    <location>
        <begin position="24"/>
        <end position="264"/>
    </location>
</feature>
<proteinExistence type="predicted"/>
<dbReference type="PhylomeDB" id="B4G3R4"/>
<evidence type="ECO:0000256" key="2">
    <source>
        <dbReference type="SAM" id="SignalP"/>
    </source>
</evidence>
<feature type="signal peptide" evidence="2">
    <location>
        <begin position="1"/>
        <end position="23"/>
    </location>
</feature>
<dbReference type="HOGENOM" id="CLU_049377_3_1_1"/>
<dbReference type="PANTHER" id="PTHR37161:SF2">
    <property type="entry name" value="AT11648P-RELATED"/>
    <property type="match status" value="1"/>
</dbReference>
<protein>
    <submittedName>
        <fullName evidence="3">GL24119</fullName>
    </submittedName>
</protein>
<dbReference type="AlphaFoldDB" id="B4G3R4"/>
<sequence length="264" mass="28349">MLIENMIRALLVFVAIAWVLSDAYTMEESYNDLSNEVLDDPEGGCRDGGGGGGGSNCQINMSGVGKQKTSNIAQKAAQEAKDASDSQILAAEDAARHVKQQLADKALAAANAAEAALAGKQQIVEQLESEVHEGELVVQEEGAALQTTQSTAAAAAQAADMAGIQVKTVSEAVKNAQANVANSEVVSNGAQQELSEKQQLVEAAKKRVELLIKQLECAKNDFKKTKKLAEKAACAAQEARQRASRERRRVELRDKLMQRYRRCH</sequence>
<dbReference type="KEGG" id="dpe:6588260"/>
<evidence type="ECO:0000313" key="4">
    <source>
        <dbReference type="Proteomes" id="UP000008744"/>
    </source>
</evidence>
<organism evidence="4">
    <name type="scientific">Drosophila persimilis</name>
    <name type="common">Fruit fly</name>
    <dbReference type="NCBI Taxonomy" id="7234"/>
    <lineage>
        <taxon>Eukaryota</taxon>
        <taxon>Metazoa</taxon>
        <taxon>Ecdysozoa</taxon>
        <taxon>Arthropoda</taxon>
        <taxon>Hexapoda</taxon>
        <taxon>Insecta</taxon>
        <taxon>Pterygota</taxon>
        <taxon>Neoptera</taxon>
        <taxon>Endopterygota</taxon>
        <taxon>Diptera</taxon>
        <taxon>Brachycera</taxon>
        <taxon>Muscomorpha</taxon>
        <taxon>Ephydroidea</taxon>
        <taxon>Drosophilidae</taxon>
        <taxon>Drosophila</taxon>
        <taxon>Sophophora</taxon>
    </lineage>
</organism>
<evidence type="ECO:0000313" key="3">
    <source>
        <dbReference type="EMBL" id="EDW24385.1"/>
    </source>
</evidence>
<dbReference type="eggNOG" id="ENOG502S3C1">
    <property type="taxonomic scope" value="Eukaryota"/>
</dbReference>
<keyword evidence="4" id="KW-1185">Reference proteome</keyword>
<evidence type="ECO:0000256" key="1">
    <source>
        <dbReference type="SAM" id="Coils"/>
    </source>
</evidence>
<dbReference type="OMA" id="RQKASCI"/>